<dbReference type="EMBL" id="JAUZMZ010000002">
    <property type="protein sequence ID" value="MEE2030654.1"/>
    <property type="molecule type" value="Genomic_DNA"/>
</dbReference>
<dbReference type="SUPFAM" id="SSF117916">
    <property type="entry name" value="Fe-S cluster assembly (FSCA) domain-like"/>
    <property type="match status" value="1"/>
</dbReference>
<comment type="caution">
    <text evidence="3">The sequence shown here is derived from an EMBL/GenBank/DDBJ whole genome shotgun (WGS) entry which is preliminary data.</text>
</comment>
<gene>
    <name evidence="3" type="primary">paaD</name>
    <name evidence="3" type="ORF">Q8814_00745</name>
</gene>
<evidence type="ECO:0000313" key="3">
    <source>
        <dbReference type="EMBL" id="MEE2030654.1"/>
    </source>
</evidence>
<organism evidence="3 4">
    <name type="scientific">Rhodococcus chondri</name>
    <dbReference type="NCBI Taxonomy" id="3065941"/>
    <lineage>
        <taxon>Bacteria</taxon>
        <taxon>Bacillati</taxon>
        <taxon>Actinomycetota</taxon>
        <taxon>Actinomycetes</taxon>
        <taxon>Mycobacteriales</taxon>
        <taxon>Nocardiaceae</taxon>
        <taxon>Rhodococcus</taxon>
    </lineage>
</organism>
<dbReference type="Proteomes" id="UP001331936">
    <property type="component" value="Unassembled WGS sequence"/>
</dbReference>
<dbReference type="Pfam" id="PF01883">
    <property type="entry name" value="FeS_assembly_P"/>
    <property type="match status" value="1"/>
</dbReference>
<dbReference type="InterPro" id="IPR052339">
    <property type="entry name" value="Fe-S_Maturation_MIP18"/>
</dbReference>
<dbReference type="InterPro" id="IPR056572">
    <property type="entry name" value="Zn_ribbon_PaaD"/>
</dbReference>
<dbReference type="NCBIfam" id="TIGR02159">
    <property type="entry name" value="PA_CoA_Oxy4"/>
    <property type="match status" value="1"/>
</dbReference>
<feature type="domain" description="PaaD zinc beta ribbon" evidence="2">
    <location>
        <begin position="119"/>
        <end position="167"/>
    </location>
</feature>
<dbReference type="InterPro" id="IPR034904">
    <property type="entry name" value="FSCA_dom_sf"/>
</dbReference>
<feature type="domain" description="MIP18 family-like" evidence="1">
    <location>
        <begin position="14"/>
        <end position="69"/>
    </location>
</feature>
<reference evidence="3 4" key="1">
    <citation type="submission" date="2023-08" db="EMBL/GenBank/DDBJ databases">
        <authorList>
            <person name="Girao M."/>
            <person name="Carvalho M.F."/>
        </authorList>
    </citation>
    <scope>NUCLEOTIDE SEQUENCE [LARGE SCALE GENOMIC DNA]</scope>
    <source>
        <strain evidence="3 4">CC-R104</strain>
    </source>
</reference>
<dbReference type="Gene3D" id="3.30.300.130">
    <property type="entry name" value="Fe-S cluster assembly (FSCA)"/>
    <property type="match status" value="1"/>
</dbReference>
<evidence type="ECO:0000259" key="2">
    <source>
        <dbReference type="Pfam" id="PF23451"/>
    </source>
</evidence>
<proteinExistence type="predicted"/>
<evidence type="ECO:0000313" key="4">
    <source>
        <dbReference type="Proteomes" id="UP001331936"/>
    </source>
</evidence>
<protein>
    <submittedName>
        <fullName evidence="3">1,2-phenylacetyl-CoA epoxidase subunit PaaD</fullName>
    </submittedName>
</protein>
<accession>A0ABU7JL94</accession>
<dbReference type="PANTHER" id="PTHR42831:SF3">
    <property type="entry name" value="1,2-PHENYLACETYL-COA EPOXIDASE, SUBUNIT D-RELATED"/>
    <property type="match status" value="1"/>
</dbReference>
<name>A0ABU7JL94_9NOCA</name>
<dbReference type="InterPro" id="IPR011883">
    <property type="entry name" value="PaaD-like"/>
</dbReference>
<dbReference type="Pfam" id="PF23451">
    <property type="entry name" value="Zn_ribbon_PaaD"/>
    <property type="match status" value="1"/>
</dbReference>
<dbReference type="InterPro" id="IPR002744">
    <property type="entry name" value="MIP18-like"/>
</dbReference>
<evidence type="ECO:0000259" key="1">
    <source>
        <dbReference type="Pfam" id="PF01883"/>
    </source>
</evidence>
<keyword evidence="4" id="KW-1185">Reference proteome</keyword>
<sequence>MAAPVRVSARELAESVPDPEMPMLTLADLGVVRNVEVNADGSVIVTITPTYSGCPAIATMRADIEHRLTRHGYCDVRVDTTLTPPWSSDWISEAGRRKLREAGYSTPGPAPLRTNGPVPLTLTTRSRALTCPQCGSPSTELISEFGATLCKAHYRCTACLEPFDHVKEI</sequence>
<dbReference type="PANTHER" id="PTHR42831">
    <property type="entry name" value="FE-S PROTEIN MATURATION AUXILIARY FACTOR YITW"/>
    <property type="match status" value="1"/>
</dbReference>